<evidence type="ECO:0000256" key="7">
    <source>
        <dbReference type="ARBA" id="ARBA00023242"/>
    </source>
</evidence>
<feature type="region of interest" description="Disordered" evidence="10">
    <location>
        <begin position="46"/>
        <end position="80"/>
    </location>
</feature>
<evidence type="ECO:0000256" key="3">
    <source>
        <dbReference type="ARBA" id="ARBA00022723"/>
    </source>
</evidence>
<protein>
    <recommendedName>
        <fullName evidence="8">3'-5' exonuclease</fullName>
    </recommendedName>
    <alternativeName>
        <fullName evidence="9">Werner Syndrome-like exonuclease</fullName>
    </alternativeName>
</protein>
<evidence type="ECO:0000256" key="5">
    <source>
        <dbReference type="ARBA" id="ARBA00022839"/>
    </source>
</evidence>
<keyword evidence="5" id="KW-0269">Exonuclease</keyword>
<dbReference type="GO" id="GO:0005634">
    <property type="term" value="C:nucleus"/>
    <property type="evidence" value="ECO:0007669"/>
    <property type="project" value="UniProtKB-SubCell"/>
</dbReference>
<accession>A0A8K0MSU1</accession>
<evidence type="ECO:0000256" key="1">
    <source>
        <dbReference type="ARBA" id="ARBA00004123"/>
    </source>
</evidence>
<keyword evidence="2" id="KW-0540">Nuclease</keyword>
<feature type="domain" description="3'-5' exonuclease" evidence="11">
    <location>
        <begin position="123"/>
        <end position="309"/>
    </location>
</feature>
<reference evidence="12" key="1">
    <citation type="submission" date="2020-03" db="EMBL/GenBank/DDBJ databases">
        <title>A high-quality chromosome-level genome assembly of a woody plant with both climbing and erect habits, Rhamnella rubrinervis.</title>
        <authorList>
            <person name="Lu Z."/>
            <person name="Yang Y."/>
            <person name="Zhu X."/>
            <person name="Sun Y."/>
        </authorList>
    </citation>
    <scope>NUCLEOTIDE SEQUENCE</scope>
    <source>
        <strain evidence="12">BYM</strain>
        <tissue evidence="12">Leaf</tissue>
    </source>
</reference>
<dbReference type="InterPro" id="IPR051132">
    <property type="entry name" value="3-5_Exonuclease_domain"/>
</dbReference>
<dbReference type="SMART" id="SM00474">
    <property type="entry name" value="35EXOc"/>
    <property type="match status" value="1"/>
</dbReference>
<evidence type="ECO:0000256" key="8">
    <source>
        <dbReference type="ARBA" id="ARBA00040531"/>
    </source>
</evidence>
<dbReference type="InterPro" id="IPR036397">
    <property type="entry name" value="RNaseH_sf"/>
</dbReference>
<organism evidence="12 13">
    <name type="scientific">Rhamnella rubrinervis</name>
    <dbReference type="NCBI Taxonomy" id="2594499"/>
    <lineage>
        <taxon>Eukaryota</taxon>
        <taxon>Viridiplantae</taxon>
        <taxon>Streptophyta</taxon>
        <taxon>Embryophyta</taxon>
        <taxon>Tracheophyta</taxon>
        <taxon>Spermatophyta</taxon>
        <taxon>Magnoliopsida</taxon>
        <taxon>eudicotyledons</taxon>
        <taxon>Gunneridae</taxon>
        <taxon>Pentapetalae</taxon>
        <taxon>rosids</taxon>
        <taxon>fabids</taxon>
        <taxon>Rosales</taxon>
        <taxon>Rhamnaceae</taxon>
        <taxon>rhamnoid group</taxon>
        <taxon>Rhamneae</taxon>
        <taxon>Rhamnella</taxon>
    </lineage>
</organism>
<dbReference type="PANTHER" id="PTHR13620">
    <property type="entry name" value="3-5 EXONUCLEASE"/>
    <property type="match status" value="1"/>
</dbReference>
<sequence length="327" mass="36521">MEKKTHFREEHSNRRNCVTITSVPDWDEPFTEEDLEAIEAAFLSASNSLTKRPRPSSPHSHENDNNNNHNSARRDSSVDYRGGRRRLPISILAPQNPNPFTLSPCQGTNLRMRYPVMKFGGVITYSRTAFEVEAAAMELLKTFQAKKTEVGQAALGFDIEWRPTFKRGVSPGRAAVVQICGDTSHCHVMHIIHSGITQSLKLLLENCSLLKVGVGIGNDAVKVFKDYNVSVRALEDLSYLANQKLGGGSQRWSLGSLTEKLTSKKLLKPNKIKLGNWEANVLSKEQLEYAATDAFTSWYLYEVLRGLPDVEKMATNDKSEEPKDAAV</sequence>
<evidence type="ECO:0000313" key="12">
    <source>
        <dbReference type="EMBL" id="KAF3456638.1"/>
    </source>
</evidence>
<keyword evidence="6" id="KW-0460">Magnesium</keyword>
<dbReference type="GO" id="GO:0006139">
    <property type="term" value="P:nucleobase-containing compound metabolic process"/>
    <property type="evidence" value="ECO:0007669"/>
    <property type="project" value="InterPro"/>
</dbReference>
<keyword evidence="3" id="KW-0479">Metal-binding</keyword>
<dbReference type="GO" id="GO:0008408">
    <property type="term" value="F:3'-5' exonuclease activity"/>
    <property type="evidence" value="ECO:0007669"/>
    <property type="project" value="InterPro"/>
</dbReference>
<dbReference type="EMBL" id="VOIH02000001">
    <property type="protein sequence ID" value="KAF3456638.1"/>
    <property type="molecule type" value="Genomic_DNA"/>
</dbReference>
<dbReference type="OrthoDB" id="1920326at2759"/>
<dbReference type="CDD" id="cd06141">
    <property type="entry name" value="WRN_exo"/>
    <property type="match status" value="1"/>
</dbReference>
<dbReference type="InterPro" id="IPR002562">
    <property type="entry name" value="3'-5'_exonuclease_dom"/>
</dbReference>
<evidence type="ECO:0000256" key="9">
    <source>
        <dbReference type="ARBA" id="ARBA00042761"/>
    </source>
</evidence>
<dbReference type="Proteomes" id="UP000796880">
    <property type="component" value="Unassembled WGS sequence"/>
</dbReference>
<proteinExistence type="predicted"/>
<keyword evidence="7" id="KW-0539">Nucleus</keyword>
<evidence type="ECO:0000313" key="13">
    <source>
        <dbReference type="Proteomes" id="UP000796880"/>
    </source>
</evidence>
<evidence type="ECO:0000256" key="4">
    <source>
        <dbReference type="ARBA" id="ARBA00022801"/>
    </source>
</evidence>
<dbReference type="GO" id="GO:0046872">
    <property type="term" value="F:metal ion binding"/>
    <property type="evidence" value="ECO:0007669"/>
    <property type="project" value="UniProtKB-KW"/>
</dbReference>
<keyword evidence="13" id="KW-1185">Reference proteome</keyword>
<evidence type="ECO:0000256" key="10">
    <source>
        <dbReference type="SAM" id="MobiDB-lite"/>
    </source>
</evidence>
<comment type="caution">
    <text evidence="12">The sequence shown here is derived from an EMBL/GenBank/DDBJ whole genome shotgun (WGS) entry which is preliminary data.</text>
</comment>
<dbReference type="SUPFAM" id="SSF53098">
    <property type="entry name" value="Ribonuclease H-like"/>
    <property type="match status" value="1"/>
</dbReference>
<dbReference type="PANTHER" id="PTHR13620:SF109">
    <property type="entry name" value="3'-5' EXONUCLEASE"/>
    <property type="match status" value="1"/>
</dbReference>
<dbReference type="AlphaFoldDB" id="A0A8K0MSU1"/>
<evidence type="ECO:0000259" key="11">
    <source>
        <dbReference type="SMART" id="SM00474"/>
    </source>
</evidence>
<evidence type="ECO:0000256" key="2">
    <source>
        <dbReference type="ARBA" id="ARBA00022722"/>
    </source>
</evidence>
<keyword evidence="4" id="KW-0378">Hydrolase</keyword>
<gene>
    <name evidence="12" type="ORF">FNV43_RR01292</name>
</gene>
<evidence type="ECO:0000256" key="6">
    <source>
        <dbReference type="ARBA" id="ARBA00022842"/>
    </source>
</evidence>
<dbReference type="Pfam" id="PF01612">
    <property type="entry name" value="DNA_pol_A_exo1"/>
    <property type="match status" value="1"/>
</dbReference>
<comment type="subcellular location">
    <subcellularLocation>
        <location evidence="1">Nucleus</location>
    </subcellularLocation>
</comment>
<name>A0A8K0MSU1_9ROSA</name>
<dbReference type="GO" id="GO:0003676">
    <property type="term" value="F:nucleic acid binding"/>
    <property type="evidence" value="ECO:0007669"/>
    <property type="project" value="InterPro"/>
</dbReference>
<dbReference type="InterPro" id="IPR012337">
    <property type="entry name" value="RNaseH-like_sf"/>
</dbReference>
<dbReference type="Gene3D" id="3.30.420.10">
    <property type="entry name" value="Ribonuclease H-like superfamily/Ribonuclease H"/>
    <property type="match status" value="1"/>
</dbReference>
<dbReference type="FunFam" id="3.30.420.10:FF:000114">
    <property type="entry name" value="Werner Syndrome-like exonuclease"/>
    <property type="match status" value="1"/>
</dbReference>